<protein>
    <submittedName>
        <fullName evidence="2">Uncharacterized protein</fullName>
    </submittedName>
</protein>
<organism evidence="2 3">
    <name type="scientific">Plasmopara halstedii</name>
    <name type="common">Downy mildew of sunflower</name>
    <dbReference type="NCBI Taxonomy" id="4781"/>
    <lineage>
        <taxon>Eukaryota</taxon>
        <taxon>Sar</taxon>
        <taxon>Stramenopiles</taxon>
        <taxon>Oomycota</taxon>
        <taxon>Peronosporomycetes</taxon>
        <taxon>Peronosporales</taxon>
        <taxon>Peronosporaceae</taxon>
        <taxon>Plasmopara</taxon>
    </lineage>
</organism>
<keyword evidence="1" id="KW-0472">Membrane</keyword>
<dbReference type="Proteomes" id="UP000054928">
    <property type="component" value="Unassembled WGS sequence"/>
</dbReference>
<dbReference type="RefSeq" id="XP_024573551.1">
    <property type="nucleotide sequence ID" value="XM_024722479.1"/>
</dbReference>
<evidence type="ECO:0000313" key="3">
    <source>
        <dbReference type="Proteomes" id="UP000054928"/>
    </source>
</evidence>
<name>A0A0P1A9Z1_PLAHL</name>
<keyword evidence="3" id="KW-1185">Reference proteome</keyword>
<sequence length="55" mass="6180">MLYDDFNKLNIYLIVTVYVGFPLLSPGVKAKFGGAEGSLRLYGYAAHRIGQCYFE</sequence>
<reference evidence="3" key="1">
    <citation type="submission" date="2014-09" db="EMBL/GenBank/DDBJ databases">
        <authorList>
            <person name="Sharma Rahul"/>
            <person name="Thines Marco"/>
        </authorList>
    </citation>
    <scope>NUCLEOTIDE SEQUENCE [LARGE SCALE GENOMIC DNA]</scope>
</reference>
<evidence type="ECO:0000256" key="1">
    <source>
        <dbReference type="SAM" id="Phobius"/>
    </source>
</evidence>
<feature type="transmembrane region" description="Helical" evidence="1">
    <location>
        <begin position="6"/>
        <end position="24"/>
    </location>
</feature>
<dbReference type="AlphaFoldDB" id="A0A0P1A9Z1"/>
<dbReference type="EMBL" id="CCYD01000261">
    <property type="protein sequence ID" value="CEG37182.1"/>
    <property type="molecule type" value="Genomic_DNA"/>
</dbReference>
<dbReference type="GeneID" id="36399684"/>
<evidence type="ECO:0000313" key="2">
    <source>
        <dbReference type="EMBL" id="CEG37182.1"/>
    </source>
</evidence>
<proteinExistence type="predicted"/>
<accession>A0A0P1A9Z1</accession>
<keyword evidence="1" id="KW-1133">Transmembrane helix</keyword>
<keyword evidence="1" id="KW-0812">Transmembrane</keyword>